<dbReference type="OrthoDB" id="8903119at2"/>
<proteinExistence type="predicted"/>
<keyword evidence="2" id="KW-1185">Reference proteome</keyword>
<gene>
    <name evidence="1" type="ORF">SAMN04489711_106172</name>
</gene>
<dbReference type="RefSeq" id="WP_059400403.1">
    <property type="nucleotide sequence ID" value="NZ_FONX01000006.1"/>
</dbReference>
<evidence type="ECO:0000313" key="2">
    <source>
        <dbReference type="Proteomes" id="UP000199119"/>
    </source>
</evidence>
<sequence>MPNITEILCAIERRAERAIVQELRVMTQEILAMRTHLSHEHRAHADALLLKLDHLERCQHVETAPLAMAAPDGAPVVRGGPPLDTLTALQPSHHLVHFYSHDVGELERVELTETLAQAAQLVRGHLCAQPRPVWQVLHHAADGELRFLGGEDMVLASILPTEPSTPEVESAVEHACAALTAGDPTALRRLFADPAARRPARLVA</sequence>
<protein>
    <submittedName>
        <fullName evidence="1">Uncharacterized protein</fullName>
    </submittedName>
</protein>
<dbReference type="AlphaFoldDB" id="A0A1I2E1R2"/>
<accession>A0A1I2E1R2</accession>
<evidence type="ECO:0000313" key="1">
    <source>
        <dbReference type="EMBL" id="SFE86862.1"/>
    </source>
</evidence>
<dbReference type="EMBL" id="FONX01000006">
    <property type="protein sequence ID" value="SFE86862.1"/>
    <property type="molecule type" value="Genomic_DNA"/>
</dbReference>
<dbReference type="Proteomes" id="UP000199119">
    <property type="component" value="Unassembled WGS sequence"/>
</dbReference>
<organism evidence="1 2">
    <name type="scientific">Paracidovorax wautersii</name>
    <dbReference type="NCBI Taxonomy" id="1177982"/>
    <lineage>
        <taxon>Bacteria</taxon>
        <taxon>Pseudomonadati</taxon>
        <taxon>Pseudomonadota</taxon>
        <taxon>Betaproteobacteria</taxon>
        <taxon>Burkholderiales</taxon>
        <taxon>Comamonadaceae</taxon>
        <taxon>Paracidovorax</taxon>
    </lineage>
</organism>
<reference evidence="2" key="1">
    <citation type="submission" date="2016-10" db="EMBL/GenBank/DDBJ databases">
        <authorList>
            <person name="Varghese N."/>
            <person name="Submissions S."/>
        </authorList>
    </citation>
    <scope>NUCLEOTIDE SEQUENCE [LARGE SCALE GENOMIC DNA]</scope>
    <source>
        <strain evidence="2">DSM 27981</strain>
    </source>
</reference>
<name>A0A1I2E1R2_9BURK</name>